<dbReference type="SUPFAM" id="SSF53098">
    <property type="entry name" value="Ribonuclease H-like"/>
    <property type="match status" value="1"/>
</dbReference>
<dbReference type="PANTHER" id="PTHR45749">
    <property type="match status" value="1"/>
</dbReference>
<gene>
    <name evidence="3" type="primary">LOC106470811</name>
</gene>
<dbReference type="Proteomes" id="UP000694941">
    <property type="component" value="Unplaced"/>
</dbReference>
<evidence type="ECO:0000313" key="3">
    <source>
        <dbReference type="RefSeq" id="XP_013786835.1"/>
    </source>
</evidence>
<name>A0ABM1BQR0_LIMPO</name>
<feature type="domain" description="DUF4371" evidence="1">
    <location>
        <begin position="6"/>
        <end position="102"/>
    </location>
</feature>
<dbReference type="RefSeq" id="XP_013786835.1">
    <property type="nucleotide sequence ID" value="XM_013931381.1"/>
</dbReference>
<proteinExistence type="predicted"/>
<dbReference type="InterPro" id="IPR012337">
    <property type="entry name" value="RNaseH-like_sf"/>
</dbReference>
<sequence>MLGLKVKEHIITEIKYSKYYGVSIDSTSDISHTAQLTVILRYVFSDGKVVERCVQFISIERHHGKYLIDVLTNFFQQSGIDLSWCRSQSYDNASNISGIYSGVQTRFKEIDKLPELIPCAAHSLNLVGSVAVESCTTAVNFFGVLQSIYNFFSASPQTRSILTESLKTKRIAYVVHSISKTRCSARSDSVTALFMNYSEIRQSLISVAERAGQPPSAVHEAKSLAKKT</sequence>
<protein>
    <submittedName>
        <fullName evidence="3">Zinc finger MYM-type protein 1-like</fullName>
    </submittedName>
</protein>
<keyword evidence="2" id="KW-1185">Reference proteome</keyword>
<evidence type="ECO:0000313" key="2">
    <source>
        <dbReference type="Proteomes" id="UP000694941"/>
    </source>
</evidence>
<organism evidence="2 3">
    <name type="scientific">Limulus polyphemus</name>
    <name type="common">Atlantic horseshoe crab</name>
    <dbReference type="NCBI Taxonomy" id="6850"/>
    <lineage>
        <taxon>Eukaryota</taxon>
        <taxon>Metazoa</taxon>
        <taxon>Ecdysozoa</taxon>
        <taxon>Arthropoda</taxon>
        <taxon>Chelicerata</taxon>
        <taxon>Merostomata</taxon>
        <taxon>Xiphosura</taxon>
        <taxon>Limulidae</taxon>
        <taxon>Limulus</taxon>
    </lineage>
</organism>
<reference evidence="3" key="1">
    <citation type="submission" date="2025-08" db="UniProtKB">
        <authorList>
            <consortium name="RefSeq"/>
        </authorList>
    </citation>
    <scope>IDENTIFICATION</scope>
    <source>
        <tissue evidence="3">Muscle</tissue>
    </source>
</reference>
<accession>A0ABM1BQR0</accession>
<dbReference type="PANTHER" id="PTHR45749:SF23">
    <property type="entry name" value="ZINC FINGER MYM-TYPE PROTEIN 1-LIKE"/>
    <property type="match status" value="1"/>
</dbReference>
<dbReference type="InterPro" id="IPR025398">
    <property type="entry name" value="DUF4371"/>
</dbReference>
<dbReference type="Pfam" id="PF14291">
    <property type="entry name" value="DUF4371"/>
    <property type="match status" value="1"/>
</dbReference>
<dbReference type="GeneID" id="106470811"/>
<evidence type="ECO:0000259" key="1">
    <source>
        <dbReference type="Pfam" id="PF14291"/>
    </source>
</evidence>